<dbReference type="Gene3D" id="2.30.30.90">
    <property type="match status" value="1"/>
</dbReference>
<dbReference type="SMART" id="SM00899">
    <property type="entry name" value="FeoA"/>
    <property type="match status" value="1"/>
</dbReference>
<dbReference type="PANTHER" id="PTHR42954">
    <property type="entry name" value="FE(2+) TRANSPORT PROTEIN A"/>
    <property type="match status" value="1"/>
</dbReference>
<dbReference type="InterPro" id="IPR007167">
    <property type="entry name" value="Fe-transptr_FeoA-like"/>
</dbReference>
<dbReference type="Proteomes" id="UP000244334">
    <property type="component" value="Unassembled WGS sequence"/>
</dbReference>
<evidence type="ECO:0000256" key="1">
    <source>
        <dbReference type="ARBA" id="ARBA00023004"/>
    </source>
</evidence>
<dbReference type="InterPro" id="IPR052713">
    <property type="entry name" value="FeoA"/>
</dbReference>
<dbReference type="SUPFAM" id="SSF50037">
    <property type="entry name" value="C-terminal domain of transcriptional repressors"/>
    <property type="match status" value="1"/>
</dbReference>
<reference evidence="3" key="1">
    <citation type="submission" date="2018-04" db="EMBL/GenBank/DDBJ databases">
        <title>Genomes of the Obligate Erwinia dacicola and Facultative Enterobacter sp. OLF Endosymbionts of the Olive Fruit fly, Bactrocera oleae.</title>
        <authorList>
            <person name="Estes A.M."/>
            <person name="Hearn D.J."/>
            <person name="Agarwal S."/>
            <person name="Pierson E.A."/>
            <person name="Dunning-Hotopp J.C."/>
        </authorList>
    </citation>
    <scope>NUCLEOTIDE SEQUENCE [LARGE SCALE GENOMIC DNA]</scope>
    <source>
        <strain evidence="3">Oroville</strain>
    </source>
</reference>
<name>A0A328TMM8_9GAMM</name>
<dbReference type="RefSeq" id="WP_162475403.1">
    <property type="nucleotide sequence ID" value="NZ_LJAM02000121.1"/>
</dbReference>
<dbReference type="NCBIfam" id="NF007106">
    <property type="entry name" value="PRK09555.1"/>
    <property type="match status" value="1"/>
</dbReference>
<feature type="domain" description="Ferrous iron transporter FeoA-like" evidence="2">
    <location>
        <begin position="1"/>
        <end position="72"/>
    </location>
</feature>
<sequence>MQLPPQHSYRITGFSPTLSAAFRQKLMAQGLLPGTCFTLVRVAPLGDPLHIETRRTSLILRRKELALLQLEAIEAIEAGDETC</sequence>
<dbReference type="InterPro" id="IPR008988">
    <property type="entry name" value="Transcriptional_repressor_C"/>
</dbReference>
<evidence type="ECO:0000259" key="2">
    <source>
        <dbReference type="SMART" id="SM00899"/>
    </source>
</evidence>
<evidence type="ECO:0000313" key="3">
    <source>
        <dbReference type="EMBL" id="RAP71618.1"/>
    </source>
</evidence>
<comment type="caution">
    <text evidence="3">The sequence shown here is derived from an EMBL/GenBank/DDBJ whole genome shotgun (WGS) entry which is preliminary data.</text>
</comment>
<organism evidence="3 4">
    <name type="scientific">Candidatus Erwinia dacicola</name>
    <dbReference type="NCBI Taxonomy" id="252393"/>
    <lineage>
        <taxon>Bacteria</taxon>
        <taxon>Pseudomonadati</taxon>
        <taxon>Pseudomonadota</taxon>
        <taxon>Gammaproteobacteria</taxon>
        <taxon>Enterobacterales</taxon>
        <taxon>Erwiniaceae</taxon>
        <taxon>Erwinia</taxon>
    </lineage>
</organism>
<dbReference type="PANTHER" id="PTHR42954:SF2">
    <property type="entry name" value="FE(2+) TRANSPORT PROTEIN A"/>
    <property type="match status" value="1"/>
</dbReference>
<proteinExistence type="predicted"/>
<gene>
    <name evidence="3" type="primary">feoA</name>
    <name evidence="3" type="ORF">ACZ87_01564</name>
</gene>
<keyword evidence="1" id="KW-0408">Iron</keyword>
<protein>
    <submittedName>
        <fullName evidence="3">Ferrous iron transport protein A</fullName>
    </submittedName>
</protein>
<dbReference type="AlphaFoldDB" id="A0A328TMM8"/>
<evidence type="ECO:0000313" key="4">
    <source>
        <dbReference type="Proteomes" id="UP000244334"/>
    </source>
</evidence>
<accession>A0A328TMM8</accession>
<dbReference type="GO" id="GO:0046914">
    <property type="term" value="F:transition metal ion binding"/>
    <property type="evidence" value="ECO:0007669"/>
    <property type="project" value="InterPro"/>
</dbReference>
<keyword evidence="4" id="KW-1185">Reference proteome</keyword>
<dbReference type="EMBL" id="LJAM02000121">
    <property type="protein sequence ID" value="RAP71618.1"/>
    <property type="molecule type" value="Genomic_DNA"/>
</dbReference>
<dbReference type="Pfam" id="PF04023">
    <property type="entry name" value="FeoA"/>
    <property type="match status" value="1"/>
</dbReference>
<dbReference type="InterPro" id="IPR038157">
    <property type="entry name" value="FeoA_core_dom"/>
</dbReference>